<gene>
    <name evidence="1" type="ORF">BDR25DRAFT_267112</name>
</gene>
<keyword evidence="2" id="KW-1185">Reference proteome</keyword>
<sequence length="249" mass="27715">MLHFYETNEALYEASQETTSRDRPPQLNQTVCGCWSGSGCNHIVDEGVDSGRSSSEDGASTQMLETLGVASDHSEIDEVFPPCSDDPEEHVSLESFAAQRSSFYPEEEIREIRTKFGGFLNSTEGFRLSQHAIGIEERPMHVHRVHILLHDGDDAANSMRNEPNSSDDHSIVTSENMSVRCMSPGPGLGSWIEDRVNGYHFLDSPLRLTPQRRYCRGLVASHLVLRDDMVCAESAEGFLEDSSKFGGFR</sequence>
<dbReference type="EMBL" id="MU003520">
    <property type="protein sequence ID" value="KAF2467581.1"/>
    <property type="molecule type" value="Genomic_DNA"/>
</dbReference>
<name>A0ACB6QKY9_9PLEO</name>
<evidence type="ECO:0000313" key="2">
    <source>
        <dbReference type="Proteomes" id="UP000799755"/>
    </source>
</evidence>
<accession>A0ACB6QKY9</accession>
<evidence type="ECO:0000313" key="1">
    <source>
        <dbReference type="EMBL" id="KAF2467581.1"/>
    </source>
</evidence>
<organism evidence="1 2">
    <name type="scientific">Lindgomyces ingoldianus</name>
    <dbReference type="NCBI Taxonomy" id="673940"/>
    <lineage>
        <taxon>Eukaryota</taxon>
        <taxon>Fungi</taxon>
        <taxon>Dikarya</taxon>
        <taxon>Ascomycota</taxon>
        <taxon>Pezizomycotina</taxon>
        <taxon>Dothideomycetes</taxon>
        <taxon>Pleosporomycetidae</taxon>
        <taxon>Pleosporales</taxon>
        <taxon>Lindgomycetaceae</taxon>
        <taxon>Lindgomyces</taxon>
    </lineage>
</organism>
<comment type="caution">
    <text evidence="1">The sequence shown here is derived from an EMBL/GenBank/DDBJ whole genome shotgun (WGS) entry which is preliminary data.</text>
</comment>
<protein>
    <submittedName>
        <fullName evidence="1">Uncharacterized protein</fullName>
    </submittedName>
</protein>
<dbReference type="Proteomes" id="UP000799755">
    <property type="component" value="Unassembled WGS sequence"/>
</dbReference>
<reference evidence="1" key="1">
    <citation type="journal article" date="2020" name="Stud. Mycol.">
        <title>101 Dothideomycetes genomes: a test case for predicting lifestyles and emergence of pathogens.</title>
        <authorList>
            <person name="Haridas S."/>
            <person name="Albert R."/>
            <person name="Binder M."/>
            <person name="Bloem J."/>
            <person name="Labutti K."/>
            <person name="Salamov A."/>
            <person name="Andreopoulos B."/>
            <person name="Baker S."/>
            <person name="Barry K."/>
            <person name="Bills G."/>
            <person name="Bluhm B."/>
            <person name="Cannon C."/>
            <person name="Castanera R."/>
            <person name="Culley D."/>
            <person name="Daum C."/>
            <person name="Ezra D."/>
            <person name="Gonzalez J."/>
            <person name="Henrissat B."/>
            <person name="Kuo A."/>
            <person name="Liang C."/>
            <person name="Lipzen A."/>
            <person name="Lutzoni F."/>
            <person name="Magnuson J."/>
            <person name="Mondo S."/>
            <person name="Nolan M."/>
            <person name="Ohm R."/>
            <person name="Pangilinan J."/>
            <person name="Park H.-J."/>
            <person name="Ramirez L."/>
            <person name="Alfaro M."/>
            <person name="Sun H."/>
            <person name="Tritt A."/>
            <person name="Yoshinaga Y."/>
            <person name="Zwiers L.-H."/>
            <person name="Turgeon B."/>
            <person name="Goodwin S."/>
            <person name="Spatafora J."/>
            <person name="Crous P."/>
            <person name="Grigoriev I."/>
        </authorList>
    </citation>
    <scope>NUCLEOTIDE SEQUENCE</scope>
    <source>
        <strain evidence="1">ATCC 200398</strain>
    </source>
</reference>
<proteinExistence type="predicted"/>